<feature type="transmembrane region" description="Helical" evidence="1">
    <location>
        <begin position="6"/>
        <end position="25"/>
    </location>
</feature>
<feature type="transmembrane region" description="Helical" evidence="1">
    <location>
        <begin position="37"/>
        <end position="58"/>
    </location>
</feature>
<keyword evidence="1" id="KW-0812">Transmembrane</keyword>
<keyword evidence="1" id="KW-0472">Membrane</keyword>
<dbReference type="EMBL" id="CP007142">
    <property type="protein sequence ID" value="AJQ92778.1"/>
    <property type="molecule type" value="Genomic_DNA"/>
</dbReference>
<dbReference type="HOGENOM" id="CLU_162755_1_1_6"/>
<evidence type="ECO:0008006" key="4">
    <source>
        <dbReference type="Google" id="ProtNLM"/>
    </source>
</evidence>
<dbReference type="Proteomes" id="UP000032266">
    <property type="component" value="Chromosome"/>
</dbReference>
<accession>A0A0C5VHI2</accession>
<dbReference type="AlphaFoldDB" id="A0A0C5VHI2"/>
<gene>
    <name evidence="2" type="ORF">YC6258_00728</name>
</gene>
<proteinExistence type="predicted"/>
<reference evidence="2 3" key="1">
    <citation type="submission" date="2014-01" db="EMBL/GenBank/DDBJ databases">
        <title>Full genme sequencing of cellulolytic bacterium Gynuella sunshinyii YC6258T gen. nov., sp. nov.</title>
        <authorList>
            <person name="Khan H."/>
            <person name="Chung E.J."/>
            <person name="Chung Y.R."/>
        </authorList>
    </citation>
    <scope>NUCLEOTIDE SEQUENCE [LARGE SCALE GENOMIC DNA]</scope>
    <source>
        <strain evidence="2 3">YC6258</strain>
    </source>
</reference>
<name>A0A0C5VHI2_9GAMM</name>
<dbReference type="OrthoDB" id="7028362at2"/>
<evidence type="ECO:0000313" key="3">
    <source>
        <dbReference type="Proteomes" id="UP000032266"/>
    </source>
</evidence>
<dbReference type="InterPro" id="IPR021313">
    <property type="entry name" value="DUF2909"/>
</dbReference>
<evidence type="ECO:0000256" key="1">
    <source>
        <dbReference type="SAM" id="Phobius"/>
    </source>
</evidence>
<dbReference type="RefSeq" id="WP_044615764.1">
    <property type="nucleotide sequence ID" value="NZ_CP007142.1"/>
</dbReference>
<protein>
    <recommendedName>
        <fullName evidence="4">DUF2909 domain-containing protein</fullName>
    </recommendedName>
</protein>
<dbReference type="STRING" id="1445510.YC6258_00728"/>
<keyword evidence="1" id="KW-1133">Transmembrane helix</keyword>
<organism evidence="2 3">
    <name type="scientific">Gynuella sunshinyii YC6258</name>
    <dbReference type="NCBI Taxonomy" id="1445510"/>
    <lineage>
        <taxon>Bacteria</taxon>
        <taxon>Pseudomonadati</taxon>
        <taxon>Pseudomonadota</taxon>
        <taxon>Gammaproteobacteria</taxon>
        <taxon>Oceanospirillales</taxon>
        <taxon>Saccharospirillaceae</taxon>
        <taxon>Gynuella</taxon>
    </lineage>
</organism>
<dbReference type="KEGG" id="gsn:YC6258_00728"/>
<dbReference type="Pfam" id="PF11137">
    <property type="entry name" value="DUF2909"/>
    <property type="match status" value="1"/>
</dbReference>
<sequence length="72" mass="8265">MWLKILIIFLIVLMLLSLSGTLYTLFRFPNDSKAMVYLLTVRICLAVLIVCLLMYGYFSGQLNMAAPWSGHY</sequence>
<keyword evidence="3" id="KW-1185">Reference proteome</keyword>
<evidence type="ECO:0000313" key="2">
    <source>
        <dbReference type="EMBL" id="AJQ92778.1"/>
    </source>
</evidence>